<evidence type="ECO:0000313" key="3">
    <source>
        <dbReference type="EMBL" id="MFC5729505.1"/>
    </source>
</evidence>
<dbReference type="RefSeq" id="WP_136436077.1">
    <property type="nucleotide sequence ID" value="NZ_JBHSNS010000004.1"/>
</dbReference>
<comment type="caution">
    <text evidence="3">The sequence shown here is derived from an EMBL/GenBank/DDBJ whole genome shotgun (WGS) entry which is preliminary data.</text>
</comment>
<sequence>MSDPNRPDAAVPPPSFPPPSFPPPPAPPGSSGASGSSGQGNGPWVALAVIGVLVLAGVVTGLVLLLAGDDEDGQEGADASSSAAAVTTGSSATGTESGSSTAPTDPTDGPSTPGRPRGTSTADQVADDPSAVVEAFIESVLAGDCATAEDLVTEKYLQEEGGGCDAREIPPSLRDQIEYRLGDATVDGAAGTATVPITVTAYGEAEKTVIELQDVGGRWLISDDGT</sequence>
<feature type="compositionally biased region" description="Low complexity" evidence="1">
    <location>
        <begin position="76"/>
        <end position="121"/>
    </location>
</feature>
<name>A0ABW0ZLJ6_9ACTN</name>
<keyword evidence="4" id="KW-1185">Reference proteome</keyword>
<dbReference type="EMBL" id="JBHSNS010000004">
    <property type="protein sequence ID" value="MFC5729505.1"/>
    <property type="molecule type" value="Genomic_DNA"/>
</dbReference>
<keyword evidence="2" id="KW-1133">Transmembrane helix</keyword>
<feature type="compositionally biased region" description="Pro residues" evidence="1">
    <location>
        <begin position="10"/>
        <end position="28"/>
    </location>
</feature>
<proteinExistence type="predicted"/>
<protein>
    <recommendedName>
        <fullName evidence="5">DUF4878 domain-containing protein</fullName>
    </recommendedName>
</protein>
<keyword evidence="2" id="KW-0812">Transmembrane</keyword>
<evidence type="ECO:0000256" key="1">
    <source>
        <dbReference type="SAM" id="MobiDB-lite"/>
    </source>
</evidence>
<gene>
    <name evidence="3" type="ORF">ACFPQB_11305</name>
</gene>
<accession>A0ABW0ZLJ6</accession>
<keyword evidence="2" id="KW-0472">Membrane</keyword>
<dbReference type="Proteomes" id="UP001596072">
    <property type="component" value="Unassembled WGS sequence"/>
</dbReference>
<feature type="transmembrane region" description="Helical" evidence="2">
    <location>
        <begin position="44"/>
        <end position="67"/>
    </location>
</feature>
<evidence type="ECO:0000313" key="4">
    <source>
        <dbReference type="Proteomes" id="UP001596072"/>
    </source>
</evidence>
<feature type="region of interest" description="Disordered" evidence="1">
    <location>
        <begin position="1"/>
        <end position="42"/>
    </location>
</feature>
<evidence type="ECO:0000256" key="2">
    <source>
        <dbReference type="SAM" id="Phobius"/>
    </source>
</evidence>
<reference evidence="4" key="1">
    <citation type="journal article" date="2019" name="Int. J. Syst. Evol. Microbiol.">
        <title>The Global Catalogue of Microorganisms (GCM) 10K type strain sequencing project: providing services to taxonomists for standard genome sequencing and annotation.</title>
        <authorList>
            <consortium name="The Broad Institute Genomics Platform"/>
            <consortium name="The Broad Institute Genome Sequencing Center for Infectious Disease"/>
            <person name="Wu L."/>
            <person name="Ma J."/>
        </authorList>
    </citation>
    <scope>NUCLEOTIDE SEQUENCE [LARGE SCALE GENOMIC DNA]</scope>
    <source>
        <strain evidence="4">YIM 94188</strain>
    </source>
</reference>
<organism evidence="3 4">
    <name type="scientific">Nocardioides vastitatis</name>
    <dbReference type="NCBI Taxonomy" id="2568655"/>
    <lineage>
        <taxon>Bacteria</taxon>
        <taxon>Bacillati</taxon>
        <taxon>Actinomycetota</taxon>
        <taxon>Actinomycetes</taxon>
        <taxon>Propionibacteriales</taxon>
        <taxon>Nocardioidaceae</taxon>
        <taxon>Nocardioides</taxon>
    </lineage>
</organism>
<feature type="region of interest" description="Disordered" evidence="1">
    <location>
        <begin position="71"/>
        <end position="127"/>
    </location>
</feature>
<evidence type="ECO:0008006" key="5">
    <source>
        <dbReference type="Google" id="ProtNLM"/>
    </source>
</evidence>